<feature type="compositionally biased region" description="Basic and acidic residues" evidence="2">
    <location>
        <begin position="426"/>
        <end position="435"/>
    </location>
</feature>
<keyword evidence="1" id="KW-0040">ANK repeat</keyword>
<dbReference type="GeneID" id="26902824"/>
<feature type="transmembrane region" description="Helical" evidence="3">
    <location>
        <begin position="524"/>
        <end position="544"/>
    </location>
</feature>
<sequence>MVGKGKQLKSDASAPPSSAGKAKQPDSQMWTALKREDEEELLDILFDSIADAESGEVRLSPKPTARKVVNQPNAKKVMALSYAVSESLDRAFWELLLRAGAAVNKKDETAEQSTALHAACWNEDGEAVDVLLRAGADPRVVDADGRTPLHVLATSNAANLMLQLLDGVCSAPADRTNGGGDENARAASSAALTMDPIALLAVPDKAQGATVLHLALGESTYNFGVAQALCEYLEKAKDAQGGVRAVAQLVSARTTITGDSPLHALVAAANAEDAVVETLVRRLLGLGADPLARNTVGQSALEVAVSSRPGCSSKSAVQLYEALLSAILANDESGLFLTERNKNGHALIHVALAAANTSAVKALCATVPAAAAKALLGDPVTADGISVVELLATSGAGSAEGANALIAAKAVARESYESLQQSHEALQAEHRAEKQQEEDEREAEREEHSENGDDDAVADTTVLAGLKRRQNNAGSGISRAQQARRARAATAAQRKQHASGTRANHEGGGRGGLFGGELSTSVKVVGVMLLLSIVVSAYTLFFGLDGDGSLHSA</sequence>
<dbReference type="EMBL" id="LGTL01000004">
    <property type="protein sequence ID" value="KPA82725.1"/>
    <property type="molecule type" value="Genomic_DNA"/>
</dbReference>
<dbReference type="PANTHER" id="PTHR24118:SF99">
    <property type="entry name" value="POTE ANKYRIN DOMAIN FAMILY MEMBER 3C-RELATED"/>
    <property type="match status" value="1"/>
</dbReference>
<keyword evidence="3" id="KW-0472">Membrane</keyword>
<dbReference type="RefSeq" id="XP_015661164.1">
    <property type="nucleotide sequence ID" value="XM_015799562.1"/>
</dbReference>
<dbReference type="OrthoDB" id="10254927at2759"/>
<feature type="region of interest" description="Disordered" evidence="2">
    <location>
        <begin position="419"/>
        <end position="510"/>
    </location>
</feature>
<dbReference type="SMART" id="SM00248">
    <property type="entry name" value="ANK"/>
    <property type="match status" value="5"/>
</dbReference>
<evidence type="ECO:0000256" key="3">
    <source>
        <dbReference type="SAM" id="Phobius"/>
    </source>
</evidence>
<feature type="repeat" description="ANK" evidence="1">
    <location>
        <begin position="111"/>
        <end position="143"/>
    </location>
</feature>
<dbReference type="Pfam" id="PF12796">
    <property type="entry name" value="Ank_2"/>
    <property type="match status" value="1"/>
</dbReference>
<dbReference type="InterPro" id="IPR036770">
    <property type="entry name" value="Ankyrin_rpt-contain_sf"/>
</dbReference>
<feature type="repeat" description="ANK" evidence="1">
    <location>
        <begin position="257"/>
        <end position="295"/>
    </location>
</feature>
<name>A0A0N0DX97_LEPPY</name>
<reference evidence="4 5" key="1">
    <citation type="submission" date="2015-07" db="EMBL/GenBank/DDBJ databases">
        <title>High-quality genome of monoxenous trypanosomatid Leptomonas pyrrhocoris.</title>
        <authorList>
            <person name="Flegontov P."/>
            <person name="Butenko A."/>
            <person name="Firsov S."/>
            <person name="Vlcek C."/>
            <person name="Logacheva M.D."/>
            <person name="Field M."/>
            <person name="Filatov D."/>
            <person name="Flegontova O."/>
            <person name="Gerasimov E."/>
            <person name="Jackson A.P."/>
            <person name="Kelly S."/>
            <person name="Opperdoes F."/>
            <person name="O'Reilly A."/>
            <person name="Votypka J."/>
            <person name="Yurchenko V."/>
            <person name="Lukes J."/>
        </authorList>
    </citation>
    <scope>NUCLEOTIDE SEQUENCE [LARGE SCALE GENOMIC DNA]</scope>
    <source>
        <strain evidence="4">H10</strain>
    </source>
</reference>
<keyword evidence="3" id="KW-0812">Transmembrane</keyword>
<evidence type="ECO:0000256" key="2">
    <source>
        <dbReference type="SAM" id="MobiDB-lite"/>
    </source>
</evidence>
<accession>A0A0N0DX97</accession>
<dbReference type="PANTHER" id="PTHR24118">
    <property type="entry name" value="POTE ANKYRIN DOMAIN"/>
    <property type="match status" value="1"/>
</dbReference>
<proteinExistence type="predicted"/>
<dbReference type="PROSITE" id="PS50088">
    <property type="entry name" value="ANK_REPEAT"/>
    <property type="match status" value="2"/>
</dbReference>
<organism evidence="4 5">
    <name type="scientific">Leptomonas pyrrhocoris</name>
    <name type="common">Firebug parasite</name>
    <dbReference type="NCBI Taxonomy" id="157538"/>
    <lineage>
        <taxon>Eukaryota</taxon>
        <taxon>Discoba</taxon>
        <taxon>Euglenozoa</taxon>
        <taxon>Kinetoplastea</taxon>
        <taxon>Metakinetoplastina</taxon>
        <taxon>Trypanosomatida</taxon>
        <taxon>Trypanosomatidae</taxon>
        <taxon>Leishmaniinae</taxon>
        <taxon>Leptomonas</taxon>
    </lineage>
</organism>
<dbReference type="Gene3D" id="1.25.40.20">
    <property type="entry name" value="Ankyrin repeat-containing domain"/>
    <property type="match status" value="2"/>
</dbReference>
<evidence type="ECO:0000256" key="1">
    <source>
        <dbReference type="PROSITE-ProRule" id="PRU00023"/>
    </source>
</evidence>
<feature type="compositionally biased region" description="Low complexity" evidence="2">
    <location>
        <begin position="10"/>
        <end position="22"/>
    </location>
</feature>
<feature type="compositionally biased region" description="Basic and acidic residues" evidence="2">
    <location>
        <begin position="442"/>
        <end position="451"/>
    </location>
</feature>
<protein>
    <submittedName>
        <fullName evidence="4">Uncharacterized protein</fullName>
    </submittedName>
</protein>
<dbReference type="VEuPathDB" id="TriTrypDB:LpyrH10_04_0830"/>
<dbReference type="PROSITE" id="PS50297">
    <property type="entry name" value="ANK_REP_REGION"/>
    <property type="match status" value="1"/>
</dbReference>
<keyword evidence="5" id="KW-1185">Reference proteome</keyword>
<dbReference type="Proteomes" id="UP000037923">
    <property type="component" value="Unassembled WGS sequence"/>
</dbReference>
<comment type="caution">
    <text evidence="4">The sequence shown here is derived from an EMBL/GenBank/DDBJ whole genome shotgun (WGS) entry which is preliminary data.</text>
</comment>
<dbReference type="OMA" id="ACWNEDG"/>
<gene>
    <name evidence="4" type="ORF">ABB37_02533</name>
</gene>
<keyword evidence="3" id="KW-1133">Transmembrane helix</keyword>
<dbReference type="SUPFAM" id="SSF48403">
    <property type="entry name" value="Ankyrin repeat"/>
    <property type="match status" value="1"/>
</dbReference>
<dbReference type="InterPro" id="IPR002110">
    <property type="entry name" value="Ankyrin_rpt"/>
</dbReference>
<evidence type="ECO:0000313" key="5">
    <source>
        <dbReference type="Proteomes" id="UP000037923"/>
    </source>
</evidence>
<evidence type="ECO:0000313" key="4">
    <source>
        <dbReference type="EMBL" id="KPA82725.1"/>
    </source>
</evidence>
<dbReference type="AlphaFoldDB" id="A0A0N0DX97"/>
<feature type="region of interest" description="Disordered" evidence="2">
    <location>
        <begin position="1"/>
        <end position="33"/>
    </location>
</feature>